<dbReference type="InterPro" id="IPR039708">
    <property type="entry name" value="MT1774/Rv1733c-like"/>
</dbReference>
<name>A0A1S1LQK8_MYCCH</name>
<keyword evidence="1" id="KW-1133">Transmembrane helix</keyword>
<reference evidence="2 3" key="1">
    <citation type="submission" date="2016-10" db="EMBL/GenBank/DDBJ databases">
        <title>Evaluation of Human, Veterinary and Environmental Mycobacterium chelonae Isolates by Core Genome Phylogenomic Analysis, Targeted Gene Comparison, and Anti-microbial Susceptibility Patterns: A Tale of Mistaken Identities.</title>
        <authorList>
            <person name="Fogelson S.B."/>
            <person name="Camus A.C."/>
            <person name="Lorenz W."/>
            <person name="Vasireddy R."/>
            <person name="Vasireddy S."/>
            <person name="Smith T."/>
            <person name="Brown-Elliott B.A."/>
            <person name="Wallace R.J.Jr."/>
            <person name="Hasan N.A."/>
            <person name="Reischl U."/>
            <person name="Sanchez S."/>
        </authorList>
    </citation>
    <scope>NUCLEOTIDE SEQUENCE [LARGE SCALE GENOMIC DNA]</scope>
    <source>
        <strain evidence="2 3">15515</strain>
    </source>
</reference>
<gene>
    <name evidence="2" type="ORF">BKG82_14350</name>
</gene>
<dbReference type="EMBL" id="MLIQ01000016">
    <property type="protein sequence ID" value="OHU56758.1"/>
    <property type="molecule type" value="Genomic_DNA"/>
</dbReference>
<organism evidence="2 3">
    <name type="scientific">Mycobacteroides chelonae</name>
    <name type="common">Mycobacterium chelonae</name>
    <dbReference type="NCBI Taxonomy" id="1774"/>
    <lineage>
        <taxon>Bacteria</taxon>
        <taxon>Bacillati</taxon>
        <taxon>Actinomycetota</taxon>
        <taxon>Actinomycetes</taxon>
        <taxon>Mycobacteriales</taxon>
        <taxon>Mycobacteriaceae</taxon>
        <taxon>Mycobacteroides</taxon>
    </lineage>
</organism>
<dbReference type="AlphaFoldDB" id="A0A1S1LQK8"/>
<proteinExistence type="predicted"/>
<accession>A0A1S1LQK8</accession>
<feature type="transmembrane region" description="Helical" evidence="1">
    <location>
        <begin position="102"/>
        <end position="121"/>
    </location>
</feature>
<keyword evidence="1" id="KW-0472">Membrane</keyword>
<evidence type="ECO:0000313" key="2">
    <source>
        <dbReference type="EMBL" id="OHU56758.1"/>
    </source>
</evidence>
<sequence length="154" mass="17160">MISVAGAFGTAMYDAERRNISDQQLSRHQVQAIAVGVGSVVEHRYNTVVLIPAAWDHAGVRHRDTVRYGKELNVGDRFSIWVDQSGRHVQAPMAPESAVTDGAGFATMLWLISVGLILGVVRQVRWLIDRHRYARWDSDFDALVHGNGSRKSDH</sequence>
<protein>
    <submittedName>
        <fullName evidence="2">Uncharacterized protein</fullName>
    </submittedName>
</protein>
<comment type="caution">
    <text evidence="2">The sequence shown here is derived from an EMBL/GenBank/DDBJ whole genome shotgun (WGS) entry which is preliminary data.</text>
</comment>
<dbReference type="PANTHER" id="PTHR42305:SF1">
    <property type="entry name" value="MEMBRANE PROTEIN RV1733C-RELATED"/>
    <property type="match status" value="1"/>
</dbReference>
<dbReference type="PANTHER" id="PTHR42305">
    <property type="entry name" value="MEMBRANE PROTEIN RV1733C-RELATED"/>
    <property type="match status" value="1"/>
</dbReference>
<keyword evidence="1" id="KW-0812">Transmembrane</keyword>
<evidence type="ECO:0000256" key="1">
    <source>
        <dbReference type="SAM" id="Phobius"/>
    </source>
</evidence>
<evidence type="ECO:0000313" key="3">
    <source>
        <dbReference type="Proteomes" id="UP000180043"/>
    </source>
</evidence>
<dbReference type="Proteomes" id="UP000180043">
    <property type="component" value="Unassembled WGS sequence"/>
</dbReference>